<keyword evidence="2" id="KW-1185">Reference proteome</keyword>
<protein>
    <recommendedName>
        <fullName evidence="3">Lipoprotein</fullName>
    </recommendedName>
</protein>
<dbReference type="EMBL" id="FOFB01000029">
    <property type="protein sequence ID" value="SER22667.1"/>
    <property type="molecule type" value="Genomic_DNA"/>
</dbReference>
<name>A0A1H9MGS3_9BACT</name>
<accession>A0A1H9MGS3</accession>
<reference evidence="2" key="1">
    <citation type="submission" date="2016-10" db="EMBL/GenBank/DDBJ databases">
        <authorList>
            <person name="Varghese N."/>
            <person name="Submissions S."/>
        </authorList>
    </citation>
    <scope>NUCLEOTIDE SEQUENCE [LARGE SCALE GENOMIC DNA]</scope>
    <source>
        <strain evidence="2">DSM 24740</strain>
    </source>
</reference>
<organism evidence="1 2">
    <name type="scientific">Neolewinella agarilytica</name>
    <dbReference type="NCBI Taxonomy" id="478744"/>
    <lineage>
        <taxon>Bacteria</taxon>
        <taxon>Pseudomonadati</taxon>
        <taxon>Bacteroidota</taxon>
        <taxon>Saprospiria</taxon>
        <taxon>Saprospirales</taxon>
        <taxon>Lewinellaceae</taxon>
        <taxon>Neolewinella</taxon>
    </lineage>
</organism>
<dbReference type="Proteomes" id="UP000199021">
    <property type="component" value="Unassembled WGS sequence"/>
</dbReference>
<dbReference type="InParanoid" id="A0A1H9MGS3"/>
<dbReference type="AlphaFoldDB" id="A0A1H9MGS3"/>
<dbReference type="RefSeq" id="WP_090172267.1">
    <property type="nucleotide sequence ID" value="NZ_FOFB01000029.1"/>
</dbReference>
<sequence>MRLIIITLLVGTLIVIQGCSENDQTSIATISNYNESLEYSNLLEAYCASLVSDKNDRKSIFKDADHPLSKFTKDERSTFKKEHQQLRDFKKSSSYDFKKQTQEELYAKFLSPRSLEYKKALEGAFAQSRSTKKNLATALVNFSKAYPEVPQSEIFSSFKNESQRCID</sequence>
<evidence type="ECO:0000313" key="1">
    <source>
        <dbReference type="EMBL" id="SER22667.1"/>
    </source>
</evidence>
<evidence type="ECO:0008006" key="3">
    <source>
        <dbReference type="Google" id="ProtNLM"/>
    </source>
</evidence>
<evidence type="ECO:0000313" key="2">
    <source>
        <dbReference type="Proteomes" id="UP000199021"/>
    </source>
</evidence>
<proteinExistence type="predicted"/>
<dbReference type="PROSITE" id="PS51257">
    <property type="entry name" value="PROKAR_LIPOPROTEIN"/>
    <property type="match status" value="1"/>
</dbReference>
<gene>
    <name evidence="1" type="ORF">SAMN05444359_1292</name>
</gene>